<evidence type="ECO:0000313" key="8">
    <source>
        <dbReference type="Proteomes" id="UP001446871"/>
    </source>
</evidence>
<feature type="domain" description="Zn(2)-C6 fungal-type" evidence="6">
    <location>
        <begin position="7"/>
        <end position="37"/>
    </location>
</feature>
<gene>
    <name evidence="7" type="ORF">PG996_002714</name>
</gene>
<keyword evidence="7" id="KW-0238">DNA-binding</keyword>
<dbReference type="InterPro" id="IPR001138">
    <property type="entry name" value="Zn2Cys6_DnaBD"/>
</dbReference>
<keyword evidence="1" id="KW-0479">Metal-binding</keyword>
<evidence type="ECO:0000256" key="5">
    <source>
        <dbReference type="ARBA" id="ARBA00023242"/>
    </source>
</evidence>
<keyword evidence="5" id="KW-0539">Nucleus</keyword>
<dbReference type="EMBL" id="JAQQWM010000001">
    <property type="protein sequence ID" value="KAK8083933.1"/>
    <property type="molecule type" value="Genomic_DNA"/>
</dbReference>
<keyword evidence="2" id="KW-0862">Zinc</keyword>
<accession>A0ABR1WKE4</accession>
<evidence type="ECO:0000259" key="6">
    <source>
        <dbReference type="PROSITE" id="PS50048"/>
    </source>
</evidence>
<dbReference type="CDD" id="cd00067">
    <property type="entry name" value="GAL4"/>
    <property type="match status" value="1"/>
</dbReference>
<keyword evidence="3" id="KW-0805">Transcription regulation</keyword>
<evidence type="ECO:0000256" key="2">
    <source>
        <dbReference type="ARBA" id="ARBA00022833"/>
    </source>
</evidence>
<proteinExistence type="predicted"/>
<evidence type="ECO:0000256" key="3">
    <source>
        <dbReference type="ARBA" id="ARBA00023015"/>
    </source>
</evidence>
<sequence length="450" mass="50398">MSLRRKSCDACYHGRRKCDRAYPICGTCRRTKKTCHFAYSPTSAVSPDMNARGEARSLAGPIGHSANVNLPTSGDSDFVVFDIPGGDQSASHLSISGWASNDVIPSIEFLASWQQAPDVAPSSPRRTRNMRPPAVFSIPGYLGGLGTLQRVEGSTESWQWVINELKRFPHELATRGETLFLHRELYRGSMPPAIRATIGVSAMFALLNDQNRQMLFRVVDAEVLELLKTDPSLRNASTHTNGNDGVSNNNDKINSSKGMTLIEELARLQAFLLYQMMRLFGGGLEQRLAVEQQHILLTTWALRLLTRYEAEVMVVDDEDGVGDRRHPRASADDNQWHAWLVGESVRRTVLTVYLFYAMYSLATHGFCADFPVLTKLPVSDSFELWHSEPAGLLQERQRRVDRETGQTVAYDEYTQSWAVSPLKRMDPFEKFLIIPCKGFESIDTDCCSVG</sequence>
<evidence type="ECO:0000256" key="1">
    <source>
        <dbReference type="ARBA" id="ARBA00022723"/>
    </source>
</evidence>
<dbReference type="PANTHER" id="PTHR47660:SF2">
    <property type="entry name" value="TRANSCRIPTION FACTOR WITH C2H2 AND ZN(2)-CYS(6) DNA BINDING DOMAIN (EUROFUNG)"/>
    <property type="match status" value="1"/>
</dbReference>
<dbReference type="Proteomes" id="UP001446871">
    <property type="component" value="Unassembled WGS sequence"/>
</dbReference>
<organism evidence="7 8">
    <name type="scientific">Apiospora saccharicola</name>
    <dbReference type="NCBI Taxonomy" id="335842"/>
    <lineage>
        <taxon>Eukaryota</taxon>
        <taxon>Fungi</taxon>
        <taxon>Dikarya</taxon>
        <taxon>Ascomycota</taxon>
        <taxon>Pezizomycotina</taxon>
        <taxon>Sordariomycetes</taxon>
        <taxon>Xylariomycetidae</taxon>
        <taxon>Amphisphaeriales</taxon>
        <taxon>Apiosporaceae</taxon>
        <taxon>Apiospora</taxon>
    </lineage>
</organism>
<comment type="caution">
    <text evidence="7">The sequence shown here is derived from an EMBL/GenBank/DDBJ whole genome shotgun (WGS) entry which is preliminary data.</text>
</comment>
<dbReference type="PROSITE" id="PS50048">
    <property type="entry name" value="ZN2_CY6_FUNGAL_2"/>
    <property type="match status" value="1"/>
</dbReference>
<dbReference type="PANTHER" id="PTHR47660">
    <property type="entry name" value="TRANSCRIPTION FACTOR WITH C2H2 AND ZN(2)-CYS(6) DNA BINDING DOMAIN (EUROFUNG)-RELATED-RELATED"/>
    <property type="match status" value="1"/>
</dbReference>
<dbReference type="Gene3D" id="4.10.240.10">
    <property type="entry name" value="Zn(2)-C6 fungal-type DNA-binding domain"/>
    <property type="match status" value="1"/>
</dbReference>
<dbReference type="SUPFAM" id="SSF57701">
    <property type="entry name" value="Zn2/Cys6 DNA-binding domain"/>
    <property type="match status" value="1"/>
</dbReference>
<evidence type="ECO:0000256" key="4">
    <source>
        <dbReference type="ARBA" id="ARBA00023163"/>
    </source>
</evidence>
<dbReference type="InterPro" id="IPR036864">
    <property type="entry name" value="Zn2-C6_fun-type_DNA-bd_sf"/>
</dbReference>
<keyword evidence="8" id="KW-1185">Reference proteome</keyword>
<evidence type="ECO:0000313" key="7">
    <source>
        <dbReference type="EMBL" id="KAK8083933.1"/>
    </source>
</evidence>
<reference evidence="7 8" key="1">
    <citation type="submission" date="2023-01" db="EMBL/GenBank/DDBJ databases">
        <title>Analysis of 21 Apiospora genomes using comparative genomics revels a genus with tremendous synthesis potential of carbohydrate active enzymes and secondary metabolites.</title>
        <authorList>
            <person name="Sorensen T."/>
        </authorList>
    </citation>
    <scope>NUCLEOTIDE SEQUENCE [LARGE SCALE GENOMIC DNA]</scope>
    <source>
        <strain evidence="7 8">CBS 83171</strain>
    </source>
</reference>
<keyword evidence="4" id="KW-0804">Transcription</keyword>
<name>A0ABR1WKE4_9PEZI</name>
<dbReference type="GO" id="GO:0003677">
    <property type="term" value="F:DNA binding"/>
    <property type="evidence" value="ECO:0007669"/>
    <property type="project" value="UniProtKB-KW"/>
</dbReference>
<protein>
    <submittedName>
        <fullName evidence="7">Zn(2)-C6 fungal-type DNA-binding domain-containing protein</fullName>
    </submittedName>
</protein>